<proteinExistence type="predicted"/>
<dbReference type="AlphaFoldDB" id="A0A7X1E5G3"/>
<dbReference type="Gene3D" id="3.40.50.300">
    <property type="entry name" value="P-loop containing nucleotide triphosphate hydrolases"/>
    <property type="match status" value="1"/>
</dbReference>
<dbReference type="Proteomes" id="UP000525652">
    <property type="component" value="Unassembled WGS sequence"/>
</dbReference>
<evidence type="ECO:0000313" key="2">
    <source>
        <dbReference type="Proteomes" id="UP000525652"/>
    </source>
</evidence>
<dbReference type="GO" id="GO:0016740">
    <property type="term" value="F:transferase activity"/>
    <property type="evidence" value="ECO:0007669"/>
    <property type="project" value="UniProtKB-KW"/>
</dbReference>
<keyword evidence="2" id="KW-1185">Reference proteome</keyword>
<accession>A0A7X1E5G3</accession>
<dbReference type="Pfam" id="PF13469">
    <property type="entry name" value="Sulfotransfer_3"/>
    <property type="match status" value="1"/>
</dbReference>
<keyword evidence="1" id="KW-0808">Transferase</keyword>
<name>A0A7X1E5G3_9BACT</name>
<sequence length="249" mass="28595">MDAQIQADSPLKDQRNHQYAVLLSTMRSGSTLLKALIASTSDIAHMPEVNFQTVLQSSKKRSELEAAHPNEKTLLLKRPAWFHETKRYPIVPGDFPVQRIILIRDVYETVRSVGRMMMGKTFDRFPGLWGQKLIAKRYWTPITKNLLQHGQSVPDQSLTVRYEDILREPEKETLTIFRFLGSEQTEGVRSYSMPENFRWKWGSDDGSPRIKSKEVLPPRDLSPTDQARKEIICGLPSIQKVRIAAGYQN</sequence>
<reference evidence="1 2" key="1">
    <citation type="submission" date="2020-07" db="EMBL/GenBank/DDBJ databases">
        <authorList>
            <person name="Feng X."/>
        </authorList>
    </citation>
    <scope>NUCLEOTIDE SEQUENCE [LARGE SCALE GENOMIC DNA]</scope>
    <source>
        <strain evidence="1 2">JCM14086</strain>
    </source>
</reference>
<organism evidence="1 2">
    <name type="scientific">Puniceicoccus vermicola</name>
    <dbReference type="NCBI Taxonomy" id="388746"/>
    <lineage>
        <taxon>Bacteria</taxon>
        <taxon>Pseudomonadati</taxon>
        <taxon>Verrucomicrobiota</taxon>
        <taxon>Opitutia</taxon>
        <taxon>Puniceicoccales</taxon>
        <taxon>Puniceicoccaceae</taxon>
        <taxon>Puniceicoccus</taxon>
    </lineage>
</organism>
<dbReference type="EMBL" id="JACHVA010000127">
    <property type="protein sequence ID" value="MBC2603620.1"/>
    <property type="molecule type" value="Genomic_DNA"/>
</dbReference>
<protein>
    <submittedName>
        <fullName evidence="1">Sulfotransferase</fullName>
    </submittedName>
</protein>
<evidence type="ECO:0000313" key="1">
    <source>
        <dbReference type="EMBL" id="MBC2603620.1"/>
    </source>
</evidence>
<dbReference type="RefSeq" id="WP_185694242.1">
    <property type="nucleotide sequence ID" value="NZ_JACHVA010000127.1"/>
</dbReference>
<dbReference type="InterPro" id="IPR027417">
    <property type="entry name" value="P-loop_NTPase"/>
</dbReference>
<gene>
    <name evidence="1" type="ORF">H5P30_17705</name>
</gene>
<dbReference type="SUPFAM" id="SSF52540">
    <property type="entry name" value="P-loop containing nucleoside triphosphate hydrolases"/>
    <property type="match status" value="1"/>
</dbReference>
<comment type="caution">
    <text evidence="1">The sequence shown here is derived from an EMBL/GenBank/DDBJ whole genome shotgun (WGS) entry which is preliminary data.</text>
</comment>